<keyword evidence="2" id="KW-0106">Calcium</keyword>
<dbReference type="EMBL" id="CP097330">
    <property type="protein sequence ID" value="URF03366.1"/>
    <property type="molecule type" value="Genomic_DNA"/>
</dbReference>
<dbReference type="Pfam" id="PF05567">
    <property type="entry name" value="T4P_PilY1"/>
    <property type="match status" value="1"/>
</dbReference>
<dbReference type="Proteomes" id="UP000318943">
    <property type="component" value="Unassembled WGS sequence"/>
</dbReference>
<reference evidence="6" key="2">
    <citation type="journal article" date="2022" name="Microbiol. Resour. Announc.">
        <title>Genome Sequence of Cupriavidus campinensis Strain G5, a Member of a Bacterial Consortium Capable of Polyethylene Degradation.</title>
        <authorList>
            <person name="Schneider B."/>
            <person name="Pfeiffer F."/>
            <person name="Dyall-Smith M."/>
            <person name="Kunte H.J."/>
        </authorList>
    </citation>
    <scope>NUCLEOTIDE SEQUENCE</scope>
    <source>
        <strain evidence="6">G5</strain>
    </source>
</reference>
<dbReference type="KEGG" id="ccam:M5D45_12595"/>
<gene>
    <name evidence="5" type="ORF">FGG12_12765</name>
    <name evidence="6" type="ORF">M5D45_12595</name>
</gene>
<keyword evidence="7" id="KW-1185">Reference proteome</keyword>
<sequence>MNLFRRLLPLCTMLWSVVLCAAPTTVPTVSISTTPLYGQSQNIHPNLMLTLSVEFPTTGAAYRGAYNKATAYLGYFNNTKCYAYSATAGYFTISGNATSDTHECSGAFSGNFMNWAASSAIDELRLAMTGGDRVIDTRTQTVVQRALLQADFFKSGAYFPLKSINGSGTASAPNKVTPFTYNTLYMASCGNHIFFSDADDSSATCTNLRKYADVTNSRGTVTERRGFRVQVQVCDSNEATTRTDLCYSYDGTNYKPVGEMQRNADRVRFAAFGYLNDATNDTSKAQNERYGGVLRAPMKYVGDNAVNASLNTITNPAKEWDAYGVLLNNPLNLTTNANSGVINYLNKFGRTMVTDLGGPTDNPVGRYKTYDPLSELYYESIRYLQFHPDGPTPEAVNNLTTAYTDNFPVYTKWDTDPLLNSCQRNYVLTIGDINTHQDHYIPGNTIANQGDPARAKDSWSKFDVVEWTNKVGALETNTPAAGNSNPLGSSFLSLGTKNHPTSSKSTYYLAGIAYWAHTSAFRPTMPEARVTTFGIDVNENGNGTVGDSQRQSQIFLAAKYGGFKEETTDGGNKDGNPFKTLGSGGSTVTNNTEWEAAPTGSNIPSNWFLASQPAQMINAIKQIFTQITSSAGTLSGVALSSSRIIQNEYVYTPGFDQQWNGKLSAYPLVKNTDGSVSISSTASWEAGARLAGRTASSRSIYTLGGATSTGAAFNWANLGKAQQDALNINPGTGSSDGRGQDRVEYLRGDRSLEADSQGNGGVFRARKTIFGDIINSGPAYVGAPSSSRTGTGYSTFLSTYVARTPMVYIGANDGMLHGFNATTGDEVFAYLPSAVIGNLNQLTSPTYGHRAYVDATPYIAEAQVNDTWKTVLTGGFGGGAQGIYALDVTDPTGSRSGATFGASNVLWEFTDKDDPDMGNVMGTPVIAKLQTGKDSNNVPVYKWFVIVGNGLNTNQADGYANDRAPGALFILSLDKSAGAAWSLNNNYWKVVTPSPSSTPPYATANGLSTPALITSTNGSTTALYAGDLQGNLWKFKVSGLPDTWNSSTDGALPAYGGTPGKPLFVATSPSGVRQPITMQPQVVYAPGGYMVLFGTGKYYELSDTNTTSTQTNSFYGIYDGGGTSYVTNRNQLNQLTLTSTDNGKSIAYTGSTAAPGYVAPRKPGWVMDFLEPTERQITSAVVSGGLIYFNSIYTATGTCGTAGGSRSYALNTLTGMPMTGISGYLSSIGLLGAPSIIITNVNVGERGSVGGLPQTTTTQVIGFGASGAATTSSGTSEKSRPGRLSWREVRNFTVAN</sequence>
<evidence type="ECO:0000256" key="2">
    <source>
        <dbReference type="ARBA" id="ARBA00022837"/>
    </source>
</evidence>
<feature type="domain" description="PilY1 beta-propeller" evidence="4">
    <location>
        <begin position="771"/>
        <end position="1127"/>
    </location>
</feature>
<name>A0AAE9I3Q3_9BURK</name>
<evidence type="ECO:0000313" key="5">
    <source>
        <dbReference type="EMBL" id="TSP12456.1"/>
    </source>
</evidence>
<keyword evidence="3" id="KW-0732">Signal</keyword>
<organism evidence="6 8">
    <name type="scientific">Cupriavidus campinensis</name>
    <dbReference type="NCBI Taxonomy" id="151783"/>
    <lineage>
        <taxon>Bacteria</taxon>
        <taxon>Pseudomonadati</taxon>
        <taxon>Pseudomonadota</taxon>
        <taxon>Betaproteobacteria</taxon>
        <taxon>Burkholderiales</taxon>
        <taxon>Burkholderiaceae</taxon>
        <taxon>Cupriavidus</taxon>
    </lineage>
</organism>
<evidence type="ECO:0000313" key="6">
    <source>
        <dbReference type="EMBL" id="URF03366.1"/>
    </source>
</evidence>
<evidence type="ECO:0000313" key="8">
    <source>
        <dbReference type="Proteomes" id="UP001056132"/>
    </source>
</evidence>
<reference evidence="6" key="3">
    <citation type="submission" date="2022-05" db="EMBL/GenBank/DDBJ databases">
        <authorList>
            <person name="Kunte H.-J."/>
        </authorList>
    </citation>
    <scope>NUCLEOTIDE SEQUENCE</scope>
    <source>
        <strain evidence="6">G5</strain>
    </source>
</reference>
<protein>
    <submittedName>
        <fullName evidence="6">PilC/PilY family type IV pilus protein</fullName>
    </submittedName>
    <submittedName>
        <fullName evidence="5">Pilus assembly protein PilY</fullName>
    </submittedName>
</protein>
<dbReference type="InterPro" id="IPR008707">
    <property type="entry name" value="B-propeller_PilY1"/>
</dbReference>
<dbReference type="RefSeq" id="WP_144198038.1">
    <property type="nucleotide sequence ID" value="NZ_CP097330.1"/>
</dbReference>
<keyword evidence="1" id="KW-0479">Metal-binding</keyword>
<dbReference type="EMBL" id="VCIZ01000006">
    <property type="protein sequence ID" value="TSP12456.1"/>
    <property type="molecule type" value="Genomic_DNA"/>
</dbReference>
<evidence type="ECO:0000313" key="7">
    <source>
        <dbReference type="Proteomes" id="UP000318943"/>
    </source>
</evidence>
<proteinExistence type="predicted"/>
<evidence type="ECO:0000256" key="3">
    <source>
        <dbReference type="SAM" id="SignalP"/>
    </source>
</evidence>
<dbReference type="GO" id="GO:0046872">
    <property type="term" value="F:metal ion binding"/>
    <property type="evidence" value="ECO:0007669"/>
    <property type="project" value="UniProtKB-KW"/>
</dbReference>
<feature type="chain" id="PRO_5042006728" evidence="3">
    <location>
        <begin position="22"/>
        <end position="1296"/>
    </location>
</feature>
<reference evidence="5 7" key="1">
    <citation type="submission" date="2019-05" db="EMBL/GenBank/DDBJ databases">
        <title>Whole genome sequence analysis of Cupriavidus campinensis S14E4C strain.</title>
        <authorList>
            <person name="Abbaszade G."/>
            <person name="Szabo A."/>
            <person name="Toumi M."/>
            <person name="Toth E."/>
        </authorList>
    </citation>
    <scope>NUCLEOTIDE SEQUENCE [LARGE SCALE GENOMIC DNA]</scope>
    <source>
        <strain evidence="5 7">S14E4C</strain>
    </source>
</reference>
<accession>A0AAE9I3Q3</accession>
<evidence type="ECO:0000259" key="4">
    <source>
        <dbReference type="Pfam" id="PF05567"/>
    </source>
</evidence>
<feature type="signal peptide" evidence="3">
    <location>
        <begin position="1"/>
        <end position="21"/>
    </location>
</feature>
<dbReference type="Proteomes" id="UP001056132">
    <property type="component" value="Chromosome 1"/>
</dbReference>
<evidence type="ECO:0000256" key="1">
    <source>
        <dbReference type="ARBA" id="ARBA00022723"/>
    </source>
</evidence>